<keyword evidence="5" id="KW-0788">Thiol protease</keyword>
<dbReference type="MEROPS" id="C48.A02"/>
<keyword evidence="4" id="KW-0378">Hydrolase</keyword>
<dbReference type="PaxDb" id="2711-XP_006489074.1"/>
<keyword evidence="3" id="KW-0833">Ubl conjugation pathway</keyword>
<accession>A0A067G8H4</accession>
<keyword evidence="9" id="KW-1185">Reference proteome</keyword>
<sequence>MGALTSNRKRGDEYLNYQIPYQNLHISKRPRFNYTQQNQNQTLISSNSTVSRMSRYPEAKPPLKREVHAPCRTLKFGFADKSNQAFGSKKANGYGENQNLGIRMGNVLRYHLEKAKKSAFGAFRYFSKDKEVIDADNEQEKVEVISDDSSVEEIDAIEDGREGRSLVFDPRPRGSDENEKPVVDIGEIDGKSAEERNYHTNLQPSSSSVLTDTNNGDVSKMIDLLSLNGEMTVDVYKKLLQSVQKRGSKLKEIEFEIELNEKRWASLKQLWPLKKPEEEQVEELPREPFIPLTKEEEAAVERAFSANWRAVLVSHTETGIDITGKILQCLRPGAWLNDEVINVYLGLLKEREKREPQKFLKCHFFNTFFYNKLACGNKGYDFRAVKRWTSAKKLGYGLIECDKIFVPIHKQIHWCLAVIDRKDKKFQYLDSLKGRDKKVLGDLARYFVEEVRDKCGKDIDVSDWEQEFVLDLPEQANGFDCGMFMLKYVDFYSRGLGLCFDQSHMPYFRVRTAKEILRMRAD</sequence>
<dbReference type="PROSITE" id="PS50600">
    <property type="entry name" value="ULP_PROTEASE"/>
    <property type="match status" value="1"/>
</dbReference>
<dbReference type="GO" id="GO:0006508">
    <property type="term" value="P:proteolysis"/>
    <property type="evidence" value="ECO:0007669"/>
    <property type="project" value="UniProtKB-KW"/>
</dbReference>
<dbReference type="Gene3D" id="3.40.395.10">
    <property type="entry name" value="Adenoviral Proteinase, Chain A"/>
    <property type="match status" value="1"/>
</dbReference>
<dbReference type="EMBL" id="KK784888">
    <property type="protein sequence ID" value="KDO71671.1"/>
    <property type="molecule type" value="Genomic_DNA"/>
</dbReference>
<comment type="similarity">
    <text evidence="1">Belongs to the peptidase C48 family.</text>
</comment>
<evidence type="ECO:0000256" key="3">
    <source>
        <dbReference type="ARBA" id="ARBA00022786"/>
    </source>
</evidence>
<reference evidence="8 9" key="1">
    <citation type="submission" date="2014-04" db="EMBL/GenBank/DDBJ databases">
        <authorList>
            <consortium name="International Citrus Genome Consortium"/>
            <person name="Gmitter F."/>
            <person name="Chen C."/>
            <person name="Farmerie W."/>
            <person name="Harkins T."/>
            <person name="Desany B."/>
            <person name="Mohiuddin M."/>
            <person name="Kodira C."/>
            <person name="Borodovsky M."/>
            <person name="Lomsadze A."/>
            <person name="Burns P."/>
            <person name="Jenkins J."/>
            <person name="Prochnik S."/>
            <person name="Shu S."/>
            <person name="Chapman J."/>
            <person name="Pitluck S."/>
            <person name="Schmutz J."/>
            <person name="Rokhsar D."/>
        </authorList>
    </citation>
    <scope>NUCLEOTIDE SEQUENCE</scope>
</reference>
<dbReference type="eggNOG" id="KOG0778">
    <property type="taxonomic scope" value="Eukaryota"/>
</dbReference>
<name>A0A067G8H4_CITSI</name>
<keyword evidence="2" id="KW-0645">Protease</keyword>
<dbReference type="FunFam" id="3.40.395.10:FF:000005">
    <property type="entry name" value="Ubiquitin-like-specific protease ESD4"/>
    <property type="match status" value="1"/>
</dbReference>
<feature type="domain" description="Ubiquitin-like protease family profile" evidence="7">
    <location>
        <begin position="320"/>
        <end position="492"/>
    </location>
</feature>
<evidence type="ECO:0000313" key="8">
    <source>
        <dbReference type="EMBL" id="KDO71671.1"/>
    </source>
</evidence>
<evidence type="ECO:0000256" key="6">
    <source>
        <dbReference type="SAM" id="MobiDB-lite"/>
    </source>
</evidence>
<evidence type="ECO:0000256" key="2">
    <source>
        <dbReference type="ARBA" id="ARBA00022670"/>
    </source>
</evidence>
<dbReference type="GO" id="GO:0005634">
    <property type="term" value="C:nucleus"/>
    <property type="evidence" value="ECO:0000318"/>
    <property type="project" value="GO_Central"/>
</dbReference>
<proteinExistence type="inferred from homology"/>
<protein>
    <recommendedName>
        <fullName evidence="7">Ubiquitin-like protease family profile domain-containing protein</fullName>
    </recommendedName>
</protein>
<dbReference type="GO" id="GO:0016929">
    <property type="term" value="F:deSUMOylase activity"/>
    <property type="evidence" value="ECO:0000318"/>
    <property type="project" value="GO_Central"/>
</dbReference>
<dbReference type="InterPro" id="IPR038765">
    <property type="entry name" value="Papain-like_cys_pep_sf"/>
</dbReference>
<dbReference type="SUPFAM" id="SSF54001">
    <property type="entry name" value="Cysteine proteinases"/>
    <property type="match status" value="1"/>
</dbReference>
<evidence type="ECO:0000259" key="7">
    <source>
        <dbReference type="PROSITE" id="PS50600"/>
    </source>
</evidence>
<evidence type="ECO:0000256" key="5">
    <source>
        <dbReference type="ARBA" id="ARBA00022807"/>
    </source>
</evidence>
<organism evidence="8 9">
    <name type="scientific">Citrus sinensis</name>
    <name type="common">Sweet orange</name>
    <name type="synonym">Citrus aurantium var. sinensis</name>
    <dbReference type="NCBI Taxonomy" id="2711"/>
    <lineage>
        <taxon>Eukaryota</taxon>
        <taxon>Viridiplantae</taxon>
        <taxon>Streptophyta</taxon>
        <taxon>Embryophyta</taxon>
        <taxon>Tracheophyta</taxon>
        <taxon>Spermatophyta</taxon>
        <taxon>Magnoliopsida</taxon>
        <taxon>eudicotyledons</taxon>
        <taxon>Gunneridae</taxon>
        <taxon>Pentapetalae</taxon>
        <taxon>rosids</taxon>
        <taxon>malvids</taxon>
        <taxon>Sapindales</taxon>
        <taxon>Rutaceae</taxon>
        <taxon>Aurantioideae</taxon>
        <taxon>Citrus</taxon>
    </lineage>
</organism>
<dbReference type="PANTHER" id="PTHR12606">
    <property type="entry name" value="SENTRIN/SUMO-SPECIFIC PROTEASE"/>
    <property type="match status" value="1"/>
</dbReference>
<dbReference type="PANTHER" id="PTHR12606:SF1">
    <property type="entry name" value="UBIQUITIN-LIKE-SPECIFIC PROTEASE 1A"/>
    <property type="match status" value="1"/>
</dbReference>
<dbReference type="SMR" id="A0A067G8H4"/>
<evidence type="ECO:0000256" key="4">
    <source>
        <dbReference type="ARBA" id="ARBA00022801"/>
    </source>
</evidence>
<dbReference type="GO" id="GO:0016926">
    <property type="term" value="P:protein desumoylation"/>
    <property type="evidence" value="ECO:0000318"/>
    <property type="project" value="GO_Central"/>
</dbReference>
<gene>
    <name evidence="8" type="ORF">CISIN_1g009925mg</name>
</gene>
<dbReference type="STRING" id="2711.A0A067G8H4"/>
<dbReference type="EMBL" id="KK784888">
    <property type="protein sequence ID" value="KDO71670.1"/>
    <property type="molecule type" value="Genomic_DNA"/>
</dbReference>
<dbReference type="InterPro" id="IPR003653">
    <property type="entry name" value="Peptidase_C48_C"/>
</dbReference>
<dbReference type="OrthoDB" id="1939479at2759"/>
<dbReference type="Pfam" id="PF02902">
    <property type="entry name" value="Peptidase_C48"/>
    <property type="match status" value="1"/>
</dbReference>
<evidence type="ECO:0000313" key="9">
    <source>
        <dbReference type="Proteomes" id="UP000027120"/>
    </source>
</evidence>
<dbReference type="Proteomes" id="UP000027120">
    <property type="component" value="Unassembled WGS sequence"/>
</dbReference>
<feature type="region of interest" description="Disordered" evidence="6">
    <location>
        <begin position="162"/>
        <end position="181"/>
    </location>
</feature>
<dbReference type="AlphaFoldDB" id="A0A067G8H4"/>
<evidence type="ECO:0000256" key="1">
    <source>
        <dbReference type="ARBA" id="ARBA00005234"/>
    </source>
</evidence>
<dbReference type="KEGG" id="cit:102615181"/>